<dbReference type="EMBL" id="KN840712">
    <property type="protein sequence ID" value="KIP02027.1"/>
    <property type="molecule type" value="Genomic_DNA"/>
</dbReference>
<proteinExistence type="predicted"/>
<sequence>MRRAHREAVIPLAFLSIPKTDYPEQVVLAGIVQGWCPKCLALPENLEGIGEPRFRDLSECLVDHYEHGKLWNVFGIVKDVRPFTSYFPRADIHELLSPDILHQMVKGTFKDHLVAWVEQYIYANHSAAEAKRIMDDIDRR</sequence>
<name>A0A0C3RZR8_PHLG1</name>
<organism evidence="1 2">
    <name type="scientific">Phlebiopsis gigantea (strain 11061_1 CR5-6)</name>
    <name type="common">White-rot fungus</name>
    <name type="synonym">Peniophora gigantea</name>
    <dbReference type="NCBI Taxonomy" id="745531"/>
    <lineage>
        <taxon>Eukaryota</taxon>
        <taxon>Fungi</taxon>
        <taxon>Dikarya</taxon>
        <taxon>Basidiomycota</taxon>
        <taxon>Agaricomycotina</taxon>
        <taxon>Agaricomycetes</taxon>
        <taxon>Polyporales</taxon>
        <taxon>Phanerochaetaceae</taxon>
        <taxon>Phlebiopsis</taxon>
    </lineage>
</organism>
<dbReference type="HOGENOM" id="CLU_103601_1_0_1"/>
<evidence type="ECO:0000313" key="1">
    <source>
        <dbReference type="EMBL" id="KIP02027.1"/>
    </source>
</evidence>
<dbReference type="InterPro" id="IPR041078">
    <property type="entry name" value="Plavaka"/>
</dbReference>
<keyword evidence="2" id="KW-1185">Reference proteome</keyword>
<dbReference type="OrthoDB" id="3199698at2759"/>
<accession>A0A0C3RZR8</accession>
<dbReference type="Proteomes" id="UP000053257">
    <property type="component" value="Unassembled WGS sequence"/>
</dbReference>
<dbReference type="STRING" id="745531.A0A0C3RZR8"/>
<evidence type="ECO:0000313" key="2">
    <source>
        <dbReference type="Proteomes" id="UP000053257"/>
    </source>
</evidence>
<reference evidence="1 2" key="1">
    <citation type="journal article" date="2014" name="PLoS Genet.">
        <title>Analysis of the Phlebiopsis gigantea genome, transcriptome and secretome provides insight into its pioneer colonization strategies of wood.</title>
        <authorList>
            <person name="Hori C."/>
            <person name="Ishida T."/>
            <person name="Igarashi K."/>
            <person name="Samejima M."/>
            <person name="Suzuki H."/>
            <person name="Master E."/>
            <person name="Ferreira P."/>
            <person name="Ruiz-Duenas F.J."/>
            <person name="Held B."/>
            <person name="Canessa P."/>
            <person name="Larrondo L.F."/>
            <person name="Schmoll M."/>
            <person name="Druzhinina I.S."/>
            <person name="Kubicek C.P."/>
            <person name="Gaskell J.A."/>
            <person name="Kersten P."/>
            <person name="St John F."/>
            <person name="Glasner J."/>
            <person name="Sabat G."/>
            <person name="Splinter BonDurant S."/>
            <person name="Syed K."/>
            <person name="Yadav J."/>
            <person name="Mgbeahuruike A.C."/>
            <person name="Kovalchuk A."/>
            <person name="Asiegbu F.O."/>
            <person name="Lackner G."/>
            <person name="Hoffmeister D."/>
            <person name="Rencoret J."/>
            <person name="Gutierrez A."/>
            <person name="Sun H."/>
            <person name="Lindquist E."/>
            <person name="Barry K."/>
            <person name="Riley R."/>
            <person name="Grigoriev I.V."/>
            <person name="Henrissat B."/>
            <person name="Kues U."/>
            <person name="Berka R.M."/>
            <person name="Martinez A.T."/>
            <person name="Covert S.F."/>
            <person name="Blanchette R.A."/>
            <person name="Cullen D."/>
        </authorList>
    </citation>
    <scope>NUCLEOTIDE SEQUENCE [LARGE SCALE GENOMIC DNA]</scope>
    <source>
        <strain evidence="1 2">11061_1 CR5-6</strain>
    </source>
</reference>
<gene>
    <name evidence="1" type="ORF">PHLGIDRAFT_16830</name>
</gene>
<protein>
    <submittedName>
        <fullName evidence="1">Uncharacterized protein</fullName>
    </submittedName>
</protein>
<dbReference type="Pfam" id="PF18759">
    <property type="entry name" value="Plavaka"/>
    <property type="match status" value="1"/>
</dbReference>
<dbReference type="AlphaFoldDB" id="A0A0C3RZR8"/>